<evidence type="ECO:0000256" key="1">
    <source>
        <dbReference type="SAM" id="MobiDB-lite"/>
    </source>
</evidence>
<evidence type="ECO:0000256" key="2">
    <source>
        <dbReference type="SAM" id="SignalP"/>
    </source>
</evidence>
<feature type="chain" id="PRO_5046763867" evidence="2">
    <location>
        <begin position="26"/>
        <end position="166"/>
    </location>
</feature>
<name>A0ABZ2PPH8_9NOCA</name>
<accession>A0ABZ2PPH8</accession>
<evidence type="ECO:0000313" key="3">
    <source>
        <dbReference type="EMBL" id="WXG71056.1"/>
    </source>
</evidence>
<protein>
    <submittedName>
        <fullName evidence="3">Uncharacterized protein</fullName>
    </submittedName>
</protein>
<keyword evidence="4" id="KW-1185">Reference proteome</keyword>
<gene>
    <name evidence="3" type="ORF">WDS16_11520</name>
</gene>
<feature type="compositionally biased region" description="Low complexity" evidence="1">
    <location>
        <begin position="99"/>
        <end position="119"/>
    </location>
</feature>
<sequence length="166" mass="16797">MPTSAIAPSLSRRSAIRLAAGAALATVGLVTTAGCSSGEDTAATVDTLTTHLRRARKDADMAAALIAILPERVNELSVIQSERSAHADSLAAEIDRVSGGESIPPSTPSTTTTTQVPPPTLEELLTGLSESGRSAADSARNESGYRAGLLGSISAACTVQSIVVLA</sequence>
<keyword evidence="2" id="KW-0732">Signal</keyword>
<organism evidence="3 4">
    <name type="scientific">Rhodococcus sovatensis</name>
    <dbReference type="NCBI Taxonomy" id="1805840"/>
    <lineage>
        <taxon>Bacteria</taxon>
        <taxon>Bacillati</taxon>
        <taxon>Actinomycetota</taxon>
        <taxon>Actinomycetes</taxon>
        <taxon>Mycobacteriales</taxon>
        <taxon>Nocardiaceae</taxon>
        <taxon>Rhodococcus</taxon>
    </lineage>
</organism>
<reference evidence="3 4" key="1">
    <citation type="submission" date="2024-03" db="EMBL/GenBank/DDBJ databases">
        <title>Natural products discovery in diverse microorganisms through a two-stage MS feature dereplication strategy.</title>
        <authorList>
            <person name="Zhang R."/>
        </authorList>
    </citation>
    <scope>NUCLEOTIDE SEQUENCE [LARGE SCALE GENOMIC DNA]</scope>
    <source>
        <strain evidence="3 4">18930</strain>
    </source>
</reference>
<dbReference type="Proteomes" id="UP001432000">
    <property type="component" value="Chromosome"/>
</dbReference>
<feature type="signal peptide" evidence="2">
    <location>
        <begin position="1"/>
        <end position="25"/>
    </location>
</feature>
<proteinExistence type="predicted"/>
<evidence type="ECO:0000313" key="4">
    <source>
        <dbReference type="Proteomes" id="UP001432000"/>
    </source>
</evidence>
<dbReference type="EMBL" id="CP147846">
    <property type="protein sequence ID" value="WXG71056.1"/>
    <property type="molecule type" value="Genomic_DNA"/>
</dbReference>
<dbReference type="RefSeq" id="WP_338892785.1">
    <property type="nucleotide sequence ID" value="NZ_CP147846.1"/>
</dbReference>
<feature type="region of interest" description="Disordered" evidence="1">
    <location>
        <begin position="97"/>
        <end position="119"/>
    </location>
</feature>